<evidence type="ECO:0000313" key="7">
    <source>
        <dbReference type="Proteomes" id="UP000237347"/>
    </source>
</evidence>
<evidence type="ECO:0000256" key="1">
    <source>
        <dbReference type="ARBA" id="ARBA00022669"/>
    </source>
</evidence>
<keyword evidence="2 3" id="KW-1015">Disulfide bond</keyword>
<dbReference type="InterPro" id="IPR018371">
    <property type="entry name" value="Chitin-binding_1_CS"/>
</dbReference>
<dbReference type="SMART" id="SM00270">
    <property type="entry name" value="ChtBD1"/>
    <property type="match status" value="1"/>
</dbReference>
<organism evidence="6 7">
    <name type="scientific">Quercus suber</name>
    <name type="common">Cork oak</name>
    <dbReference type="NCBI Taxonomy" id="58331"/>
    <lineage>
        <taxon>Eukaryota</taxon>
        <taxon>Viridiplantae</taxon>
        <taxon>Streptophyta</taxon>
        <taxon>Embryophyta</taxon>
        <taxon>Tracheophyta</taxon>
        <taxon>Spermatophyta</taxon>
        <taxon>Magnoliopsida</taxon>
        <taxon>eudicotyledons</taxon>
        <taxon>Gunneridae</taxon>
        <taxon>Pentapetalae</taxon>
        <taxon>rosids</taxon>
        <taxon>fabids</taxon>
        <taxon>Fagales</taxon>
        <taxon>Fagaceae</taxon>
        <taxon>Quercus</taxon>
    </lineage>
</organism>
<feature type="chain" id="PRO_5043765814" evidence="4">
    <location>
        <begin position="19"/>
        <end position="80"/>
    </location>
</feature>
<keyword evidence="7" id="KW-1185">Reference proteome</keyword>
<dbReference type="CDD" id="cd06921">
    <property type="entry name" value="ChtBD1_GH19_hevein"/>
    <property type="match status" value="1"/>
</dbReference>
<dbReference type="Gene3D" id="3.30.60.10">
    <property type="entry name" value="Endochitinase-like"/>
    <property type="match status" value="1"/>
</dbReference>
<sequence length="80" mass="8766">MKLFSLILFLAFLLGTSAEQCGSQARGALCPNRRCCSRFGWCGSTSQYCGSGCQSQCSSGGSLQIQLQLNYNYIQLHPYI</sequence>
<keyword evidence="4" id="KW-0732">Signal</keyword>
<evidence type="ECO:0000256" key="2">
    <source>
        <dbReference type="ARBA" id="ARBA00023157"/>
    </source>
</evidence>
<name>A0AAW0JN97_QUESU</name>
<feature type="signal peptide" evidence="4">
    <location>
        <begin position="1"/>
        <end position="18"/>
    </location>
</feature>
<protein>
    <submittedName>
        <fullName evidence="6">Basic endochitinase</fullName>
    </submittedName>
</protein>
<evidence type="ECO:0000313" key="6">
    <source>
        <dbReference type="EMBL" id="KAK7827950.1"/>
    </source>
</evidence>
<feature type="disulfide bond" evidence="3">
    <location>
        <begin position="53"/>
        <end position="57"/>
    </location>
</feature>
<dbReference type="InterPro" id="IPR001002">
    <property type="entry name" value="Chitin-bd_1"/>
</dbReference>
<evidence type="ECO:0000256" key="4">
    <source>
        <dbReference type="SAM" id="SignalP"/>
    </source>
</evidence>
<dbReference type="PRINTS" id="PR00451">
    <property type="entry name" value="CHITINBINDNG"/>
</dbReference>
<comment type="caution">
    <text evidence="6">The sequence shown here is derived from an EMBL/GenBank/DDBJ whole genome shotgun (WGS) entry which is preliminary data.</text>
</comment>
<dbReference type="AlphaFoldDB" id="A0AAW0JN97"/>
<keyword evidence="1 3" id="KW-0147">Chitin-binding</keyword>
<reference evidence="6 7" key="1">
    <citation type="journal article" date="2018" name="Sci. Data">
        <title>The draft genome sequence of cork oak.</title>
        <authorList>
            <person name="Ramos A.M."/>
            <person name="Usie A."/>
            <person name="Barbosa P."/>
            <person name="Barros P.M."/>
            <person name="Capote T."/>
            <person name="Chaves I."/>
            <person name="Simoes F."/>
            <person name="Abreu I."/>
            <person name="Carrasquinho I."/>
            <person name="Faro C."/>
            <person name="Guimaraes J.B."/>
            <person name="Mendonca D."/>
            <person name="Nobrega F."/>
            <person name="Rodrigues L."/>
            <person name="Saibo N.J.M."/>
            <person name="Varela M.C."/>
            <person name="Egas C."/>
            <person name="Matos J."/>
            <person name="Miguel C.M."/>
            <person name="Oliveira M.M."/>
            <person name="Ricardo C.P."/>
            <person name="Goncalves S."/>
        </authorList>
    </citation>
    <scope>NUCLEOTIDE SEQUENCE [LARGE SCALE GENOMIC DNA]</scope>
    <source>
        <strain evidence="7">cv. HL8</strain>
    </source>
</reference>
<dbReference type="EMBL" id="PKMF04000512">
    <property type="protein sequence ID" value="KAK7827950.1"/>
    <property type="molecule type" value="Genomic_DNA"/>
</dbReference>
<dbReference type="PROSITE" id="PS00026">
    <property type="entry name" value="CHIT_BIND_I_1"/>
    <property type="match status" value="1"/>
</dbReference>
<dbReference type="Pfam" id="PF00187">
    <property type="entry name" value="Chitin_bind_1"/>
    <property type="match status" value="1"/>
</dbReference>
<gene>
    <name evidence="6" type="primary">CHIT1B</name>
    <name evidence="6" type="ORF">CFP56_030713</name>
</gene>
<feature type="disulfide bond" evidence="3">
    <location>
        <begin position="35"/>
        <end position="49"/>
    </location>
</feature>
<dbReference type="PROSITE" id="PS50941">
    <property type="entry name" value="CHIT_BIND_I_2"/>
    <property type="match status" value="1"/>
</dbReference>
<feature type="disulfide bond" evidence="3">
    <location>
        <begin position="30"/>
        <end position="42"/>
    </location>
</feature>
<dbReference type="FunFam" id="3.30.60.10:FF:000001">
    <property type="entry name" value="Basic endochitinase"/>
    <property type="match status" value="1"/>
</dbReference>
<evidence type="ECO:0000256" key="3">
    <source>
        <dbReference type="PROSITE-ProRule" id="PRU00261"/>
    </source>
</evidence>
<dbReference type="InterPro" id="IPR036861">
    <property type="entry name" value="Endochitinase-like_sf"/>
</dbReference>
<dbReference type="GO" id="GO:0008061">
    <property type="term" value="F:chitin binding"/>
    <property type="evidence" value="ECO:0007669"/>
    <property type="project" value="UniProtKB-UniRule"/>
</dbReference>
<dbReference type="Proteomes" id="UP000237347">
    <property type="component" value="Unassembled WGS sequence"/>
</dbReference>
<dbReference type="SUPFAM" id="SSF57016">
    <property type="entry name" value="Plant lectins/antimicrobial peptides"/>
    <property type="match status" value="1"/>
</dbReference>
<proteinExistence type="predicted"/>
<evidence type="ECO:0000259" key="5">
    <source>
        <dbReference type="PROSITE" id="PS50941"/>
    </source>
</evidence>
<feature type="domain" description="Chitin-binding type-1" evidence="5">
    <location>
        <begin position="18"/>
        <end position="59"/>
    </location>
</feature>
<accession>A0AAW0JN97</accession>
<feature type="disulfide bond" evidence="3">
    <location>
        <begin position="21"/>
        <end position="36"/>
    </location>
</feature>